<feature type="compositionally biased region" description="Polar residues" evidence="13">
    <location>
        <begin position="374"/>
        <end position="392"/>
    </location>
</feature>
<evidence type="ECO:0000259" key="15">
    <source>
        <dbReference type="PROSITE" id="PS50222"/>
    </source>
</evidence>
<feature type="transmembrane region" description="Helical" evidence="14">
    <location>
        <begin position="29"/>
        <end position="55"/>
    </location>
</feature>
<keyword evidence="8 14" id="KW-1133">Transmembrane helix</keyword>
<dbReference type="PROSITE" id="PS50222">
    <property type="entry name" value="EF_HAND_2"/>
    <property type="match status" value="1"/>
</dbReference>
<dbReference type="InterPro" id="IPR050599">
    <property type="entry name" value="VDCC_alpha-1_subunit"/>
</dbReference>
<evidence type="ECO:0000313" key="17">
    <source>
        <dbReference type="Proteomes" id="UP000253551"/>
    </source>
</evidence>
<evidence type="ECO:0000256" key="5">
    <source>
        <dbReference type="ARBA" id="ARBA00022692"/>
    </source>
</evidence>
<keyword evidence="6" id="KW-0106">Calcium</keyword>
<dbReference type="GO" id="GO:0008331">
    <property type="term" value="F:high voltage-gated calcium channel activity"/>
    <property type="evidence" value="ECO:0007669"/>
    <property type="project" value="TreeGrafter"/>
</dbReference>
<proteinExistence type="predicted"/>
<organism evidence="16 17">
    <name type="scientific">Rhizopus stolonifer</name>
    <name type="common">Rhizopus nigricans</name>
    <dbReference type="NCBI Taxonomy" id="4846"/>
    <lineage>
        <taxon>Eukaryota</taxon>
        <taxon>Fungi</taxon>
        <taxon>Fungi incertae sedis</taxon>
        <taxon>Mucoromycota</taxon>
        <taxon>Mucoromycotina</taxon>
        <taxon>Mucoromycetes</taxon>
        <taxon>Mucorales</taxon>
        <taxon>Mucorineae</taxon>
        <taxon>Rhizopodaceae</taxon>
        <taxon>Rhizopus</taxon>
    </lineage>
</organism>
<gene>
    <name evidence="16" type="ORF">CU098_003574</name>
</gene>
<dbReference type="InterPro" id="IPR005821">
    <property type="entry name" value="Ion_trans_dom"/>
</dbReference>
<keyword evidence="3" id="KW-0109">Calcium transport</keyword>
<evidence type="ECO:0000256" key="2">
    <source>
        <dbReference type="ARBA" id="ARBA00022448"/>
    </source>
</evidence>
<evidence type="ECO:0000256" key="11">
    <source>
        <dbReference type="ARBA" id="ARBA00023180"/>
    </source>
</evidence>
<protein>
    <recommendedName>
        <fullName evidence="15">EF-hand domain-containing protein</fullName>
    </recommendedName>
</protein>
<evidence type="ECO:0000256" key="13">
    <source>
        <dbReference type="SAM" id="MobiDB-lite"/>
    </source>
</evidence>
<keyword evidence="12" id="KW-0407">Ion channel</keyword>
<evidence type="ECO:0000256" key="6">
    <source>
        <dbReference type="ARBA" id="ARBA00022837"/>
    </source>
</evidence>
<dbReference type="Gene3D" id="1.10.238.10">
    <property type="entry name" value="EF-hand"/>
    <property type="match status" value="1"/>
</dbReference>
<feature type="region of interest" description="Disordered" evidence="13">
    <location>
        <begin position="374"/>
        <end position="404"/>
    </location>
</feature>
<dbReference type="Pfam" id="PF00520">
    <property type="entry name" value="Ion_trans"/>
    <property type="match status" value="1"/>
</dbReference>
<dbReference type="GO" id="GO:0005891">
    <property type="term" value="C:voltage-gated calcium channel complex"/>
    <property type="evidence" value="ECO:0007669"/>
    <property type="project" value="TreeGrafter"/>
</dbReference>
<evidence type="ECO:0000256" key="7">
    <source>
        <dbReference type="ARBA" id="ARBA00022882"/>
    </source>
</evidence>
<evidence type="ECO:0000256" key="4">
    <source>
        <dbReference type="ARBA" id="ARBA00022673"/>
    </source>
</evidence>
<dbReference type="OrthoDB" id="2279747at2759"/>
<evidence type="ECO:0000256" key="8">
    <source>
        <dbReference type="ARBA" id="ARBA00022989"/>
    </source>
</evidence>
<dbReference type="Proteomes" id="UP000253551">
    <property type="component" value="Unassembled WGS sequence"/>
</dbReference>
<evidence type="ECO:0000256" key="1">
    <source>
        <dbReference type="ARBA" id="ARBA00004141"/>
    </source>
</evidence>
<evidence type="ECO:0000313" key="16">
    <source>
        <dbReference type="EMBL" id="RCH95425.1"/>
    </source>
</evidence>
<keyword evidence="7" id="KW-0851">Voltage-gated channel</keyword>
<keyword evidence="2" id="KW-0813">Transport</keyword>
<comment type="subcellular location">
    <subcellularLocation>
        <location evidence="1">Membrane</location>
        <topology evidence="1">Multi-pass membrane protein</topology>
    </subcellularLocation>
</comment>
<evidence type="ECO:0000256" key="14">
    <source>
        <dbReference type="SAM" id="Phobius"/>
    </source>
</evidence>
<dbReference type="AlphaFoldDB" id="A0A367JZV1"/>
<name>A0A367JZV1_RHIST</name>
<dbReference type="GO" id="GO:0005509">
    <property type="term" value="F:calcium ion binding"/>
    <property type="evidence" value="ECO:0007669"/>
    <property type="project" value="InterPro"/>
</dbReference>
<dbReference type="PANTHER" id="PTHR45628:SF7">
    <property type="entry name" value="VOLTAGE-DEPENDENT CALCIUM CHANNEL TYPE A SUBUNIT ALPHA-1"/>
    <property type="match status" value="1"/>
</dbReference>
<keyword evidence="17" id="KW-1185">Reference proteome</keyword>
<keyword evidence="11" id="KW-0325">Glycoprotein</keyword>
<keyword evidence="9" id="KW-0406">Ion transport</keyword>
<comment type="caution">
    <text evidence="16">The sequence shown here is derived from an EMBL/GenBank/DDBJ whole genome shotgun (WGS) entry which is preliminary data.</text>
</comment>
<reference evidence="16 17" key="1">
    <citation type="journal article" date="2018" name="G3 (Bethesda)">
        <title>Phylogenetic and Phylogenomic Definition of Rhizopus Species.</title>
        <authorList>
            <person name="Gryganskyi A.P."/>
            <person name="Golan J."/>
            <person name="Dolatabadi S."/>
            <person name="Mondo S."/>
            <person name="Robb S."/>
            <person name="Idnurm A."/>
            <person name="Muszewska A."/>
            <person name="Steczkiewicz K."/>
            <person name="Masonjones S."/>
            <person name="Liao H.L."/>
            <person name="Gajdeczka M.T."/>
            <person name="Anike F."/>
            <person name="Vuek A."/>
            <person name="Anishchenko I.M."/>
            <person name="Voigt K."/>
            <person name="de Hoog G.S."/>
            <person name="Smith M.E."/>
            <person name="Heitman J."/>
            <person name="Vilgalys R."/>
            <person name="Stajich J.E."/>
        </authorList>
    </citation>
    <scope>NUCLEOTIDE SEQUENCE [LARGE SCALE GENOMIC DNA]</scope>
    <source>
        <strain evidence="16 17">LSU 92-RS-03</strain>
    </source>
</reference>
<dbReference type="STRING" id="4846.A0A367JZV1"/>
<keyword evidence="4" id="KW-0107">Calcium channel</keyword>
<keyword evidence="5 14" id="KW-0812">Transmembrane</keyword>
<feature type="domain" description="EF-hand" evidence="15">
    <location>
        <begin position="74"/>
        <end position="109"/>
    </location>
</feature>
<dbReference type="GO" id="GO:0098703">
    <property type="term" value="P:calcium ion import across plasma membrane"/>
    <property type="evidence" value="ECO:0007669"/>
    <property type="project" value="TreeGrafter"/>
</dbReference>
<evidence type="ECO:0000256" key="12">
    <source>
        <dbReference type="ARBA" id="ARBA00023303"/>
    </source>
</evidence>
<dbReference type="InterPro" id="IPR002048">
    <property type="entry name" value="EF_hand_dom"/>
</dbReference>
<dbReference type="EMBL" id="PJQM01002432">
    <property type="protein sequence ID" value="RCH95425.1"/>
    <property type="molecule type" value="Genomic_DNA"/>
</dbReference>
<accession>A0A367JZV1</accession>
<keyword evidence="10 14" id="KW-0472">Membrane</keyword>
<evidence type="ECO:0000256" key="9">
    <source>
        <dbReference type="ARBA" id="ARBA00023065"/>
    </source>
</evidence>
<sequence length="447" mass="50740">NAIIMDYTVQYPNCNSSSNYFEDDCGSPFWAYFLFNIFYIICTHIFLNLFTAVIISNFEYAYETRTRFTQITKTDLRMFKHAWADIDAKGTGYIQKDDVAKLLRKFTGRFRFRIYDEDMSLDNIMKAAKLGIPNEKQIHPLDSAQASPKSPGGKSGYSSALAEQEFNIHEMNRCLSKMNKEEVRKRRMEYNIYYKEILRSETPKGIPFASVLTIMSYRFIDISTSLTLDPLIARLEKIDQLTQEYYLEKAAGFFFSQIQKRRFVKELWKKHDEDEVKKLGVTTASHFEFKSPNSHVFDGSINYFNLPKDHKKKSPPVPRIVIDNVSANTDISSPASAGTTSIPVSPMSTFSTENPLDPSYTSPAYSLIVAPGTSSIPSSPNTESGGRSSFSGALSPYSPLPPQLSPASRQNWLLIDGNIDMSTEMSDGLMDSINRSIWSDMLRDEDL</sequence>
<feature type="non-terminal residue" evidence="16">
    <location>
        <position position="1"/>
    </location>
</feature>
<dbReference type="PANTHER" id="PTHR45628">
    <property type="entry name" value="VOLTAGE-DEPENDENT CALCIUM CHANNEL TYPE A SUBUNIT ALPHA-1"/>
    <property type="match status" value="1"/>
</dbReference>
<evidence type="ECO:0000256" key="3">
    <source>
        <dbReference type="ARBA" id="ARBA00022568"/>
    </source>
</evidence>
<evidence type="ECO:0000256" key="10">
    <source>
        <dbReference type="ARBA" id="ARBA00023136"/>
    </source>
</evidence>
<dbReference type="Gene3D" id="1.10.287.70">
    <property type="match status" value="1"/>
</dbReference>